<organism evidence="2 3">
    <name type="scientific">Candidatus Wolfebacteria bacterium RIFOXYD1_FULL_48_65</name>
    <dbReference type="NCBI Taxonomy" id="1802561"/>
    <lineage>
        <taxon>Bacteria</taxon>
        <taxon>Candidatus Wolfeibacteriota</taxon>
    </lineage>
</organism>
<accession>A0A1F8E5M4</accession>
<reference evidence="2 3" key="1">
    <citation type="journal article" date="2016" name="Nat. Commun.">
        <title>Thousands of microbial genomes shed light on interconnected biogeochemical processes in an aquifer system.</title>
        <authorList>
            <person name="Anantharaman K."/>
            <person name="Brown C.T."/>
            <person name="Hug L.A."/>
            <person name="Sharon I."/>
            <person name="Castelle C.J."/>
            <person name="Probst A.J."/>
            <person name="Thomas B.C."/>
            <person name="Singh A."/>
            <person name="Wilkins M.J."/>
            <person name="Karaoz U."/>
            <person name="Brodie E.L."/>
            <person name="Williams K.H."/>
            <person name="Hubbard S.S."/>
            <person name="Banfield J.F."/>
        </authorList>
    </citation>
    <scope>NUCLEOTIDE SEQUENCE [LARGE SCALE GENOMIC DNA]</scope>
</reference>
<feature type="region of interest" description="Disordered" evidence="1">
    <location>
        <begin position="49"/>
        <end position="78"/>
    </location>
</feature>
<dbReference type="EMBL" id="MGIV01000005">
    <property type="protein sequence ID" value="OGM95498.1"/>
    <property type="molecule type" value="Genomic_DNA"/>
</dbReference>
<name>A0A1F8E5M4_9BACT</name>
<comment type="caution">
    <text evidence="2">The sequence shown here is derived from an EMBL/GenBank/DDBJ whole genome shotgun (WGS) entry which is preliminary data.</text>
</comment>
<evidence type="ECO:0000313" key="3">
    <source>
        <dbReference type="Proteomes" id="UP000179057"/>
    </source>
</evidence>
<evidence type="ECO:0000256" key="1">
    <source>
        <dbReference type="SAM" id="MobiDB-lite"/>
    </source>
</evidence>
<evidence type="ECO:0000313" key="2">
    <source>
        <dbReference type="EMBL" id="OGM95498.1"/>
    </source>
</evidence>
<dbReference type="AlphaFoldDB" id="A0A1F8E5M4"/>
<dbReference type="Proteomes" id="UP000179057">
    <property type="component" value="Unassembled WGS sequence"/>
</dbReference>
<proteinExistence type="predicted"/>
<sequence length="78" mass="8385">MGGITNNGMWQDDILPCVVIPAKAGVQFHTLWIPAFAGMTPPYCHPECSGAKSRDLHTTDSSASQSTLPTGRQVLRSE</sequence>
<feature type="compositionally biased region" description="Polar residues" evidence="1">
    <location>
        <begin position="59"/>
        <end position="70"/>
    </location>
</feature>
<protein>
    <submittedName>
        <fullName evidence="2">Uncharacterized protein</fullName>
    </submittedName>
</protein>
<gene>
    <name evidence="2" type="ORF">A2610_03285</name>
</gene>